<feature type="transmembrane region" description="Helical" evidence="1">
    <location>
        <begin position="26"/>
        <end position="43"/>
    </location>
</feature>
<organism evidence="2 3">
    <name type="scientific">Coprinopsis marcescibilis</name>
    <name type="common">Agaric fungus</name>
    <name type="synonym">Psathyrella marcescibilis</name>
    <dbReference type="NCBI Taxonomy" id="230819"/>
    <lineage>
        <taxon>Eukaryota</taxon>
        <taxon>Fungi</taxon>
        <taxon>Dikarya</taxon>
        <taxon>Basidiomycota</taxon>
        <taxon>Agaricomycotina</taxon>
        <taxon>Agaricomycetes</taxon>
        <taxon>Agaricomycetidae</taxon>
        <taxon>Agaricales</taxon>
        <taxon>Agaricineae</taxon>
        <taxon>Psathyrellaceae</taxon>
        <taxon>Coprinopsis</taxon>
    </lineage>
</organism>
<protein>
    <submittedName>
        <fullName evidence="2">Uncharacterized protein</fullName>
    </submittedName>
</protein>
<dbReference type="EMBL" id="ML210249">
    <property type="protein sequence ID" value="TFK22111.1"/>
    <property type="molecule type" value="Genomic_DNA"/>
</dbReference>
<keyword evidence="3" id="KW-1185">Reference proteome</keyword>
<keyword evidence="1" id="KW-0472">Membrane</keyword>
<sequence length="63" mass="6527">MLATIIRRNVGSMPSKNGPQKTNNNLAVGAAAAAGLVGIFYYMNYDSNKAKQTSPAAAGSKPQ</sequence>
<dbReference type="Proteomes" id="UP000307440">
    <property type="component" value="Unassembled WGS sequence"/>
</dbReference>
<name>A0A5C3KNN2_COPMA</name>
<keyword evidence="1" id="KW-1133">Transmembrane helix</keyword>
<evidence type="ECO:0000256" key="1">
    <source>
        <dbReference type="SAM" id="Phobius"/>
    </source>
</evidence>
<gene>
    <name evidence="2" type="ORF">FA15DRAFT_671852</name>
</gene>
<keyword evidence="1" id="KW-0812">Transmembrane</keyword>
<dbReference type="AlphaFoldDB" id="A0A5C3KNN2"/>
<evidence type="ECO:0000313" key="2">
    <source>
        <dbReference type="EMBL" id="TFK22111.1"/>
    </source>
</evidence>
<reference evidence="2 3" key="1">
    <citation type="journal article" date="2019" name="Nat. Ecol. Evol.">
        <title>Megaphylogeny resolves global patterns of mushroom evolution.</title>
        <authorList>
            <person name="Varga T."/>
            <person name="Krizsan K."/>
            <person name="Foldi C."/>
            <person name="Dima B."/>
            <person name="Sanchez-Garcia M."/>
            <person name="Sanchez-Ramirez S."/>
            <person name="Szollosi G.J."/>
            <person name="Szarkandi J.G."/>
            <person name="Papp V."/>
            <person name="Albert L."/>
            <person name="Andreopoulos W."/>
            <person name="Angelini C."/>
            <person name="Antonin V."/>
            <person name="Barry K.W."/>
            <person name="Bougher N.L."/>
            <person name="Buchanan P."/>
            <person name="Buyck B."/>
            <person name="Bense V."/>
            <person name="Catcheside P."/>
            <person name="Chovatia M."/>
            <person name="Cooper J."/>
            <person name="Damon W."/>
            <person name="Desjardin D."/>
            <person name="Finy P."/>
            <person name="Geml J."/>
            <person name="Haridas S."/>
            <person name="Hughes K."/>
            <person name="Justo A."/>
            <person name="Karasinski D."/>
            <person name="Kautmanova I."/>
            <person name="Kiss B."/>
            <person name="Kocsube S."/>
            <person name="Kotiranta H."/>
            <person name="LaButti K.M."/>
            <person name="Lechner B.E."/>
            <person name="Liimatainen K."/>
            <person name="Lipzen A."/>
            <person name="Lukacs Z."/>
            <person name="Mihaltcheva S."/>
            <person name="Morgado L.N."/>
            <person name="Niskanen T."/>
            <person name="Noordeloos M.E."/>
            <person name="Ohm R.A."/>
            <person name="Ortiz-Santana B."/>
            <person name="Ovrebo C."/>
            <person name="Racz N."/>
            <person name="Riley R."/>
            <person name="Savchenko A."/>
            <person name="Shiryaev A."/>
            <person name="Soop K."/>
            <person name="Spirin V."/>
            <person name="Szebenyi C."/>
            <person name="Tomsovsky M."/>
            <person name="Tulloss R.E."/>
            <person name="Uehling J."/>
            <person name="Grigoriev I.V."/>
            <person name="Vagvolgyi C."/>
            <person name="Papp T."/>
            <person name="Martin F.M."/>
            <person name="Miettinen O."/>
            <person name="Hibbett D.S."/>
            <person name="Nagy L.G."/>
        </authorList>
    </citation>
    <scope>NUCLEOTIDE SEQUENCE [LARGE SCALE GENOMIC DNA]</scope>
    <source>
        <strain evidence="2 3">CBS 121175</strain>
    </source>
</reference>
<evidence type="ECO:0000313" key="3">
    <source>
        <dbReference type="Proteomes" id="UP000307440"/>
    </source>
</evidence>
<accession>A0A5C3KNN2</accession>
<proteinExistence type="predicted"/>